<proteinExistence type="inferred from homology"/>
<dbReference type="InterPro" id="IPR000873">
    <property type="entry name" value="AMP-dep_synth/lig_dom"/>
</dbReference>
<dbReference type="Gene3D" id="3.40.50.12780">
    <property type="entry name" value="N-terminal domain of ligase-like"/>
    <property type="match status" value="1"/>
</dbReference>
<dbReference type="FunFam" id="3.30.300.30:FF:000007">
    <property type="entry name" value="4-coumarate--CoA ligase 2"/>
    <property type="match status" value="1"/>
</dbReference>
<evidence type="ECO:0000256" key="12">
    <source>
        <dbReference type="ARBA" id="ARBA00034223"/>
    </source>
</evidence>
<dbReference type="AlphaFoldDB" id="A0A7J6I5R6"/>
<evidence type="ECO:0000259" key="14">
    <source>
        <dbReference type="Pfam" id="PF00501"/>
    </source>
</evidence>
<dbReference type="InterPro" id="IPR020845">
    <property type="entry name" value="AMP-binding_CS"/>
</dbReference>
<evidence type="ECO:0000256" key="6">
    <source>
        <dbReference type="ARBA" id="ARBA00022490"/>
    </source>
</evidence>
<keyword evidence="19" id="KW-1185">Reference proteome</keyword>
<keyword evidence="9" id="KW-0067">ATP-binding</keyword>
<name>A0A7J6I5R6_CANSA</name>
<comment type="catalytic activity">
    <reaction evidence="11">
        <text>(E)-4-coumarate + ATP + H(+) = (E)-4-coumaroyl-AMP + diphosphate</text>
        <dbReference type="Rhea" id="RHEA:72419"/>
        <dbReference type="ChEBI" id="CHEBI:12876"/>
        <dbReference type="ChEBI" id="CHEBI:15378"/>
        <dbReference type="ChEBI" id="CHEBI:30616"/>
        <dbReference type="ChEBI" id="CHEBI:33019"/>
        <dbReference type="ChEBI" id="CHEBI:192348"/>
    </reaction>
    <physiologicalReaction direction="left-to-right" evidence="11">
        <dbReference type="Rhea" id="RHEA:72420"/>
    </physiologicalReaction>
</comment>
<dbReference type="SUPFAM" id="SSF56801">
    <property type="entry name" value="Acetyl-CoA synthetase-like"/>
    <property type="match status" value="1"/>
</dbReference>
<dbReference type="GO" id="GO:0016207">
    <property type="term" value="F:4-coumarate-CoA ligase activity"/>
    <property type="evidence" value="ECO:0007669"/>
    <property type="project" value="UniProtKB-EC"/>
</dbReference>
<dbReference type="EMBL" id="JAATIQ010000006">
    <property type="protein sequence ID" value="KAF4402932.1"/>
    <property type="molecule type" value="Genomic_DNA"/>
</dbReference>
<evidence type="ECO:0000313" key="16">
    <source>
        <dbReference type="EMBL" id="KAF4394700.1"/>
    </source>
</evidence>
<dbReference type="CDD" id="cd05904">
    <property type="entry name" value="4CL"/>
    <property type="match status" value="1"/>
</dbReference>
<dbReference type="GO" id="GO:0009698">
    <property type="term" value="P:phenylpropanoid metabolic process"/>
    <property type="evidence" value="ECO:0007669"/>
    <property type="project" value="UniProtKB-KW"/>
</dbReference>
<comment type="similarity">
    <text evidence="4">Belongs to the ATP-dependent AMP-binding enzyme family.</text>
</comment>
<evidence type="ECO:0000256" key="4">
    <source>
        <dbReference type="ARBA" id="ARBA00006432"/>
    </source>
</evidence>
<evidence type="ECO:0000256" key="3">
    <source>
        <dbReference type="ARBA" id="ARBA00004930"/>
    </source>
</evidence>
<evidence type="ECO:0000313" key="19">
    <source>
        <dbReference type="Proteomes" id="UP000583929"/>
    </source>
</evidence>
<dbReference type="Proteomes" id="UP000525078">
    <property type="component" value="Unassembled WGS sequence"/>
</dbReference>
<dbReference type="PROSITE" id="PS00455">
    <property type="entry name" value="AMP_BINDING"/>
    <property type="match status" value="1"/>
</dbReference>
<comment type="subcellular location">
    <subcellularLocation>
        <location evidence="2">Cytoplasm</location>
    </subcellularLocation>
</comment>
<accession>A0A7J6I5R6</accession>
<dbReference type="Pfam" id="PF13193">
    <property type="entry name" value="AMP-binding_C"/>
    <property type="match status" value="1"/>
</dbReference>
<evidence type="ECO:0000256" key="1">
    <source>
        <dbReference type="ARBA" id="ARBA00001946"/>
    </source>
</evidence>
<evidence type="ECO:0000256" key="8">
    <source>
        <dbReference type="ARBA" id="ARBA00022741"/>
    </source>
</evidence>
<dbReference type="Proteomes" id="UP000583929">
    <property type="component" value="Unassembled WGS sequence"/>
</dbReference>
<evidence type="ECO:0000256" key="9">
    <source>
        <dbReference type="ARBA" id="ARBA00022840"/>
    </source>
</evidence>
<keyword evidence="8" id="KW-0547">Nucleotide-binding</keyword>
<feature type="domain" description="AMP-binding enzyme C-terminal" evidence="15">
    <location>
        <begin position="460"/>
        <end position="535"/>
    </location>
</feature>
<dbReference type="EC" id="6.2.1.12" evidence="5"/>
<comment type="caution">
    <text evidence="17">The sequence shown here is derived from an EMBL/GenBank/DDBJ whole genome shotgun (WGS) entry which is preliminary data.</text>
</comment>
<dbReference type="PANTHER" id="PTHR24096">
    <property type="entry name" value="LONG-CHAIN-FATTY-ACID--COA LIGASE"/>
    <property type="match status" value="1"/>
</dbReference>
<dbReference type="InterPro" id="IPR025110">
    <property type="entry name" value="AMP-bd_C"/>
</dbReference>
<dbReference type="Gene3D" id="3.30.300.30">
    <property type="match status" value="1"/>
</dbReference>
<evidence type="ECO:0000256" key="10">
    <source>
        <dbReference type="ARBA" id="ARBA00023051"/>
    </source>
</evidence>
<evidence type="ECO:0000256" key="2">
    <source>
        <dbReference type="ARBA" id="ARBA00004496"/>
    </source>
</evidence>
<dbReference type="InterPro" id="IPR042099">
    <property type="entry name" value="ANL_N_sf"/>
</dbReference>
<gene>
    <name evidence="16" type="ORF">F8388_015606</name>
    <name evidence="17" type="ORF">G4B88_010384</name>
</gene>
<keyword evidence="10" id="KW-0587">Phenylpropanoid metabolism</keyword>
<evidence type="ECO:0000256" key="5">
    <source>
        <dbReference type="ARBA" id="ARBA00012959"/>
    </source>
</evidence>
<dbReference type="GO" id="GO:0005524">
    <property type="term" value="F:ATP binding"/>
    <property type="evidence" value="ECO:0007669"/>
    <property type="project" value="UniProtKB-KW"/>
</dbReference>
<protein>
    <recommendedName>
        <fullName evidence="5">4-coumarate--CoA ligase</fullName>
        <ecNumber evidence="5">6.2.1.12</ecNumber>
    </recommendedName>
</protein>
<evidence type="ECO:0000313" key="17">
    <source>
        <dbReference type="EMBL" id="KAF4402932.1"/>
    </source>
</evidence>
<keyword evidence="6" id="KW-0963">Cytoplasm</keyword>
<evidence type="ECO:0000256" key="7">
    <source>
        <dbReference type="ARBA" id="ARBA00022598"/>
    </source>
</evidence>
<dbReference type="GO" id="GO:0005737">
    <property type="term" value="C:cytoplasm"/>
    <property type="evidence" value="ECO:0007669"/>
    <property type="project" value="UniProtKB-SubCell"/>
</dbReference>
<dbReference type="FunFam" id="3.40.50.12780:FF:000003">
    <property type="entry name" value="Long-chain-fatty-acid--CoA ligase FadD"/>
    <property type="match status" value="1"/>
</dbReference>
<reference evidence="18 19" key="1">
    <citation type="journal article" date="2020" name="bioRxiv">
        <title>Sequence and annotation of 42 cannabis genomes reveals extensive copy number variation in cannabinoid synthesis and pathogen resistance genes.</title>
        <authorList>
            <person name="Mckernan K.J."/>
            <person name="Helbert Y."/>
            <person name="Kane L.T."/>
            <person name="Ebling H."/>
            <person name="Zhang L."/>
            <person name="Liu B."/>
            <person name="Eaton Z."/>
            <person name="Mclaughlin S."/>
            <person name="Kingan S."/>
            <person name="Baybayan P."/>
            <person name="Concepcion G."/>
            <person name="Jordan M."/>
            <person name="Riva A."/>
            <person name="Barbazuk W."/>
            <person name="Harkins T."/>
        </authorList>
    </citation>
    <scope>NUCLEOTIDE SEQUENCE [LARGE SCALE GENOMIC DNA]</scope>
    <source>
        <strain evidence="18 19">cv. Jamaican Lion 4</strain>
        <strain evidence="17">Father</strain>
        <strain evidence="16">Mother</strain>
        <tissue evidence="17">Leaf</tissue>
    </source>
</reference>
<comment type="catalytic activity">
    <reaction evidence="12">
        <text>(E)-4-coumaroyl-AMP + CoA = (E)-4-coumaroyl-CoA + AMP + H(+)</text>
        <dbReference type="Rhea" id="RHEA:72423"/>
        <dbReference type="ChEBI" id="CHEBI:15378"/>
        <dbReference type="ChEBI" id="CHEBI:57287"/>
        <dbReference type="ChEBI" id="CHEBI:85008"/>
        <dbReference type="ChEBI" id="CHEBI:192348"/>
        <dbReference type="ChEBI" id="CHEBI:456215"/>
    </reaction>
    <physiologicalReaction direction="left-to-right" evidence="12">
        <dbReference type="Rhea" id="RHEA:72424"/>
    </physiologicalReaction>
</comment>
<evidence type="ECO:0000259" key="15">
    <source>
        <dbReference type="Pfam" id="PF13193"/>
    </source>
</evidence>
<feature type="domain" description="AMP-dependent synthetase/ligase" evidence="14">
    <location>
        <begin position="47"/>
        <end position="409"/>
    </location>
</feature>
<organism evidence="17 19">
    <name type="scientific">Cannabis sativa</name>
    <name type="common">Hemp</name>
    <name type="synonym">Marijuana</name>
    <dbReference type="NCBI Taxonomy" id="3483"/>
    <lineage>
        <taxon>Eukaryota</taxon>
        <taxon>Viridiplantae</taxon>
        <taxon>Streptophyta</taxon>
        <taxon>Embryophyta</taxon>
        <taxon>Tracheophyta</taxon>
        <taxon>Spermatophyta</taxon>
        <taxon>Magnoliopsida</taxon>
        <taxon>eudicotyledons</taxon>
        <taxon>Gunneridae</taxon>
        <taxon>Pentapetalae</taxon>
        <taxon>rosids</taxon>
        <taxon>fabids</taxon>
        <taxon>Rosales</taxon>
        <taxon>Cannabaceae</taxon>
        <taxon>Cannabis</taxon>
    </lineage>
</organism>
<evidence type="ECO:0000313" key="18">
    <source>
        <dbReference type="Proteomes" id="UP000525078"/>
    </source>
</evidence>
<comment type="cofactor">
    <cofactor evidence="1">
        <name>Mg(2+)</name>
        <dbReference type="ChEBI" id="CHEBI:18420"/>
    </cofactor>
</comment>
<sequence length="550" mass="60371">MALVTEITKQEQQQDIIFRSKLPDIYIPKHLPLHTYCFGNKTQHDLSHPCLIYGPTGQVFTYAEVDLTARKLASGLNKLGVKQGDVVMVLLPNSPEYVFTFLGASYRGAMTTAANPFFTAAEIQKQAKASKTKLIVTQASYYDKVKDLDQEGLVKFVCVDSPVPEGWFHFSELCNNSDENDMAEVEISPDDVVALPYSSGTTGLPKGVMLTHKGLVTSVAQQVDGENPNLYYSKNDVVLCVLPLFHIYSLNSVMLCSLRAGATILIMPKFEIGSLLGLIERYKVSVAPIVPPIVLAIAKYPDLHKYDLSSLKVLKSGGAPLGKELEDTVRAKFPNVTLGQGYGMTEAGPVLTMSLAFAKEAFDVKAGACGTVVRNAEMKIVDPETGSSLPRNQPGEICIRGDQIMKGYLNDPESTKNTIDKEGWLHTGDIGFVDDDDELFIVDRLKELIKYKGFQVAPAELEALLLTHPNISDAAVVPMKDETAGEVPVAFVVRSNNSEVTEDQIKQFISKQVVFYKRISRVFFIDAIPKSPSGKILRKDLRAKLALGNL</sequence>
<dbReference type="EMBL" id="JAATIP010000009">
    <property type="protein sequence ID" value="KAF4394700.1"/>
    <property type="molecule type" value="Genomic_DNA"/>
</dbReference>
<evidence type="ECO:0000256" key="13">
    <source>
        <dbReference type="ARBA" id="ARBA00034252"/>
    </source>
</evidence>
<keyword evidence="7" id="KW-0436">Ligase</keyword>
<dbReference type="PANTHER" id="PTHR24096:SF406">
    <property type="entry name" value="4-COUMARATE--COA LIGASE 2"/>
    <property type="match status" value="1"/>
</dbReference>
<comment type="catalytic activity">
    <reaction evidence="13">
        <text>(E)-4-coumarate + ATP + CoA = (E)-4-coumaroyl-CoA + AMP + diphosphate</text>
        <dbReference type="Rhea" id="RHEA:19641"/>
        <dbReference type="ChEBI" id="CHEBI:12876"/>
        <dbReference type="ChEBI" id="CHEBI:30616"/>
        <dbReference type="ChEBI" id="CHEBI:33019"/>
        <dbReference type="ChEBI" id="CHEBI:57287"/>
        <dbReference type="ChEBI" id="CHEBI:85008"/>
        <dbReference type="ChEBI" id="CHEBI:456215"/>
        <dbReference type="EC" id="6.2.1.12"/>
    </reaction>
    <physiologicalReaction direction="left-to-right" evidence="13">
        <dbReference type="Rhea" id="RHEA:19642"/>
    </physiologicalReaction>
</comment>
<dbReference type="InterPro" id="IPR045851">
    <property type="entry name" value="AMP-bd_C_sf"/>
</dbReference>
<dbReference type="Pfam" id="PF00501">
    <property type="entry name" value="AMP-binding"/>
    <property type="match status" value="1"/>
</dbReference>
<comment type="pathway">
    <text evidence="3">Phytoalexin biosynthesis; 3,4',5-trihydroxystilbene biosynthesis; 3,4',5-trihydroxystilbene from trans-4-coumarate: step 1/2.</text>
</comment>
<evidence type="ECO:0000256" key="11">
    <source>
        <dbReference type="ARBA" id="ARBA00034219"/>
    </source>
</evidence>